<comment type="caution">
    <text evidence="9">The sequence shown here is derived from an EMBL/GenBank/DDBJ whole genome shotgun (WGS) entry which is preliminary data.</text>
</comment>
<evidence type="ECO:0000256" key="8">
    <source>
        <dbReference type="SAM" id="Phobius"/>
    </source>
</evidence>
<evidence type="ECO:0000256" key="1">
    <source>
        <dbReference type="ARBA" id="ARBA00004651"/>
    </source>
</evidence>
<evidence type="ECO:0000256" key="2">
    <source>
        <dbReference type="ARBA" id="ARBA00007935"/>
    </source>
</evidence>
<dbReference type="CDD" id="cd06550">
    <property type="entry name" value="TM_ABC_iron-siderophores_like"/>
    <property type="match status" value="1"/>
</dbReference>
<dbReference type="Proteomes" id="UP001176960">
    <property type="component" value="Unassembled WGS sequence"/>
</dbReference>
<keyword evidence="7 8" id="KW-0472">Membrane</keyword>
<keyword evidence="10" id="KW-1185">Reference proteome</keyword>
<gene>
    <name evidence="9" type="ORF">LMG32879_002930</name>
</gene>
<sequence length="333" mass="34113">MSRARYHRWVLGSAMAMLPVVLVMALGAGRYALSPLEVLHALAGDGSPMAQAIVWHARLPRILAAALLGAGLSASGGACQAVFRNPLVAPDLLGVLSGAAFGAALSILLGAGVAGIQVGAFCGGLLAMGGALAVARQLGGRGLLGLVLGGLIVNALFTAAVSMLKYIADPQDQLPAIIYWLMGSLSQIGWGTLGWTAPLLIVATGALLVLCHTLDLLSLHDDEARSLGLSVTAWRLAIIGLATLAAALTVSIAGIIGWVALLMPHLARLLVGAPHARMMPLCVLLGAIGVVLADSCARILTPGEIPLGMITELFGATAFIFVLRGVGWRREAE</sequence>
<evidence type="ECO:0000313" key="10">
    <source>
        <dbReference type="Proteomes" id="UP001176960"/>
    </source>
</evidence>
<feature type="transmembrane region" description="Helical" evidence="8">
    <location>
        <begin position="116"/>
        <end position="135"/>
    </location>
</feature>
<feature type="transmembrane region" description="Helical" evidence="8">
    <location>
        <begin position="62"/>
        <end position="83"/>
    </location>
</feature>
<reference evidence="9" key="1">
    <citation type="submission" date="2023-03" db="EMBL/GenBank/DDBJ databases">
        <authorList>
            <person name="Cleenwerck I."/>
        </authorList>
    </citation>
    <scope>NUCLEOTIDE SEQUENCE</scope>
    <source>
        <strain evidence="9">LMG 32879</strain>
    </source>
</reference>
<dbReference type="Gene3D" id="1.10.3470.10">
    <property type="entry name" value="ABC transporter involved in vitamin B12 uptake, BtuC"/>
    <property type="match status" value="1"/>
</dbReference>
<dbReference type="SUPFAM" id="SSF81345">
    <property type="entry name" value="ABC transporter involved in vitamin B12 uptake, BtuC"/>
    <property type="match status" value="1"/>
</dbReference>
<dbReference type="GO" id="GO:0033214">
    <property type="term" value="P:siderophore-iron import into cell"/>
    <property type="evidence" value="ECO:0007669"/>
    <property type="project" value="TreeGrafter"/>
</dbReference>
<dbReference type="PANTHER" id="PTHR30472">
    <property type="entry name" value="FERRIC ENTEROBACTIN TRANSPORT SYSTEM PERMEASE PROTEIN"/>
    <property type="match status" value="1"/>
</dbReference>
<feature type="transmembrane region" description="Helical" evidence="8">
    <location>
        <begin position="232"/>
        <end position="261"/>
    </location>
</feature>
<feature type="transmembrane region" description="Helical" evidence="8">
    <location>
        <begin position="92"/>
        <end position="110"/>
    </location>
</feature>
<feature type="transmembrane region" description="Helical" evidence="8">
    <location>
        <begin position="142"/>
        <end position="164"/>
    </location>
</feature>
<evidence type="ECO:0000256" key="7">
    <source>
        <dbReference type="ARBA" id="ARBA00023136"/>
    </source>
</evidence>
<dbReference type="AlphaFoldDB" id="A0AA35Y2Y8"/>
<protein>
    <submittedName>
        <fullName evidence="9">Iron ABC transporter permease</fullName>
    </submittedName>
</protein>
<dbReference type="Pfam" id="PF01032">
    <property type="entry name" value="FecCD"/>
    <property type="match status" value="1"/>
</dbReference>
<keyword evidence="6 8" id="KW-1133">Transmembrane helix</keyword>
<keyword evidence="5 8" id="KW-0812">Transmembrane</keyword>
<keyword evidence="4" id="KW-1003">Cell membrane</keyword>
<dbReference type="InterPro" id="IPR037294">
    <property type="entry name" value="ABC_BtuC-like"/>
</dbReference>
<evidence type="ECO:0000313" key="9">
    <source>
        <dbReference type="EMBL" id="CAI9122073.1"/>
    </source>
</evidence>
<feature type="transmembrane region" description="Helical" evidence="8">
    <location>
        <begin position="307"/>
        <end position="327"/>
    </location>
</feature>
<comment type="subcellular location">
    <subcellularLocation>
        <location evidence="1">Cell membrane</location>
        <topology evidence="1">Multi-pass membrane protein</topology>
    </subcellularLocation>
</comment>
<dbReference type="GO" id="GO:0005886">
    <property type="term" value="C:plasma membrane"/>
    <property type="evidence" value="ECO:0007669"/>
    <property type="project" value="UniProtKB-SubCell"/>
</dbReference>
<comment type="similarity">
    <text evidence="2">Belongs to the binding-protein-dependent transport system permease family. FecCD subfamily.</text>
</comment>
<dbReference type="EMBL" id="CATKSH010000032">
    <property type="protein sequence ID" value="CAI9122073.1"/>
    <property type="molecule type" value="Genomic_DNA"/>
</dbReference>
<dbReference type="RefSeq" id="WP_289842249.1">
    <property type="nucleotide sequence ID" value="NZ_CATKSH010000032.1"/>
</dbReference>
<evidence type="ECO:0000256" key="6">
    <source>
        <dbReference type="ARBA" id="ARBA00022989"/>
    </source>
</evidence>
<name>A0AA35Y2Y8_9PROT</name>
<accession>A0AA35Y2Y8</accession>
<dbReference type="InterPro" id="IPR000522">
    <property type="entry name" value="ABC_transptr_permease_BtuC"/>
</dbReference>
<feature type="transmembrane region" description="Helical" evidence="8">
    <location>
        <begin position="9"/>
        <end position="33"/>
    </location>
</feature>
<dbReference type="GO" id="GO:0022857">
    <property type="term" value="F:transmembrane transporter activity"/>
    <property type="evidence" value="ECO:0007669"/>
    <property type="project" value="InterPro"/>
</dbReference>
<keyword evidence="3" id="KW-0813">Transport</keyword>
<evidence type="ECO:0000256" key="3">
    <source>
        <dbReference type="ARBA" id="ARBA00022448"/>
    </source>
</evidence>
<feature type="transmembrane region" description="Helical" evidence="8">
    <location>
        <begin position="281"/>
        <end position="301"/>
    </location>
</feature>
<proteinExistence type="inferred from homology"/>
<organism evidence="9 10">
    <name type="scientific">Brytella acorum</name>
    <dbReference type="NCBI Taxonomy" id="2959299"/>
    <lineage>
        <taxon>Bacteria</taxon>
        <taxon>Pseudomonadati</taxon>
        <taxon>Pseudomonadota</taxon>
        <taxon>Alphaproteobacteria</taxon>
        <taxon>Acetobacterales</taxon>
        <taxon>Acetobacteraceae</taxon>
        <taxon>Brytella</taxon>
    </lineage>
</organism>
<evidence type="ECO:0000256" key="5">
    <source>
        <dbReference type="ARBA" id="ARBA00022692"/>
    </source>
</evidence>
<evidence type="ECO:0000256" key="4">
    <source>
        <dbReference type="ARBA" id="ARBA00022475"/>
    </source>
</evidence>
<dbReference type="PANTHER" id="PTHR30472:SF70">
    <property type="entry name" value="MOLYBDATE IMPORT SYSTEM PERMEASE PROTEIN MOLB"/>
    <property type="match status" value="1"/>
</dbReference>